<protein>
    <recommendedName>
        <fullName evidence="4">FAD-binding PCMH-type domain-containing protein</fullName>
    </recommendedName>
</protein>
<dbReference type="InterPro" id="IPR016169">
    <property type="entry name" value="FAD-bd_PCMH_sub2"/>
</dbReference>
<dbReference type="OrthoDB" id="9983560at2759"/>
<dbReference type="InterPro" id="IPR016166">
    <property type="entry name" value="FAD-bd_PCMH"/>
</dbReference>
<accession>A0A5J5F403</accession>
<keyword evidence="2" id="KW-0560">Oxidoreductase</keyword>
<comment type="caution">
    <text evidence="5">The sequence shown here is derived from an EMBL/GenBank/DDBJ whole genome shotgun (WGS) entry which is preliminary data.</text>
</comment>
<dbReference type="InParanoid" id="A0A5J5F403"/>
<keyword evidence="3" id="KW-0732">Signal</keyword>
<organism evidence="5 6">
    <name type="scientific">Sphaerosporella brunnea</name>
    <dbReference type="NCBI Taxonomy" id="1250544"/>
    <lineage>
        <taxon>Eukaryota</taxon>
        <taxon>Fungi</taxon>
        <taxon>Dikarya</taxon>
        <taxon>Ascomycota</taxon>
        <taxon>Pezizomycotina</taxon>
        <taxon>Pezizomycetes</taxon>
        <taxon>Pezizales</taxon>
        <taxon>Pyronemataceae</taxon>
        <taxon>Sphaerosporella</taxon>
    </lineage>
</organism>
<dbReference type="Gene3D" id="3.30.465.10">
    <property type="match status" value="1"/>
</dbReference>
<dbReference type="PROSITE" id="PS51387">
    <property type="entry name" value="FAD_PCMH"/>
    <property type="match status" value="1"/>
</dbReference>
<sequence length="628" mass="68039">MKLPQSAWLAGIFTALASAAILPRDDEPSDSVLTPGDVADFPVLGFGDFDNNPSSGKRSTASHCKYIPGDSQWPSNSEWSVLNFFTGGSLVKPDPVGKVCYKGSAYDAARCANVTAEWSNSDLHAGHPTSIMSPLYQGLTCLPQDSSFANHQCTLGGYPIYVVNARNAWDVQAGVNFARNTNIRLVIKNTGHDFAGKSSGSYSLSIRTHMLKDIAVIKNYKSKYYSGPAIKAGSGIQGFELYAAAHAAGLMAVGGEGMTVGWGGGYIQGGGHSPLSSLHGMAADQVLSYEVVLANGCFVTADKDTNSDLFWALRGGGGSAFGVVISITVKAFTERPVTISTFNFTASAADVAKYDSGDYSNDDFWAVIKHYLSLFPEHADQGIYSYWNIFPSYTVKGAQTFTMQPYFAVGKTVAQVNALLQSLVDTASAHGITIHPNTVHYPSFYEGWKAGFPKETVGLYTSQPGSRLFPRANWANDTWDTTFDAIRQVVSASFMIGFNIAPSLTAGGVTEDENAVNPAWRNTVLHAIAGVMWDASIRNFTLIREYQRNFTHGPMQLWRDLTPGSGAYLGEADINEPDWQQAFYGCKYSKLYSIKKKYDLSGVFFAETAVGSEDWKAGNDRLGRLCRV</sequence>
<evidence type="ECO:0000313" key="6">
    <source>
        <dbReference type="Proteomes" id="UP000326924"/>
    </source>
</evidence>
<proteinExistence type="inferred from homology"/>
<feature type="signal peptide" evidence="3">
    <location>
        <begin position="1"/>
        <end position="19"/>
    </location>
</feature>
<dbReference type="Proteomes" id="UP000326924">
    <property type="component" value="Unassembled WGS sequence"/>
</dbReference>
<dbReference type="InterPro" id="IPR036318">
    <property type="entry name" value="FAD-bd_PCMH-like_sf"/>
</dbReference>
<gene>
    <name evidence="5" type="ORF">FN846DRAFT_938100</name>
</gene>
<dbReference type="Pfam" id="PF01565">
    <property type="entry name" value="FAD_binding_4"/>
    <property type="match status" value="1"/>
</dbReference>
<evidence type="ECO:0000313" key="5">
    <source>
        <dbReference type="EMBL" id="KAA8910824.1"/>
    </source>
</evidence>
<feature type="chain" id="PRO_5023897750" description="FAD-binding PCMH-type domain-containing protein" evidence="3">
    <location>
        <begin position="20"/>
        <end position="628"/>
    </location>
</feature>
<dbReference type="EMBL" id="VXIS01000042">
    <property type="protein sequence ID" value="KAA8910824.1"/>
    <property type="molecule type" value="Genomic_DNA"/>
</dbReference>
<dbReference type="AlphaFoldDB" id="A0A5J5F403"/>
<dbReference type="InterPro" id="IPR050432">
    <property type="entry name" value="FAD-linked_Oxidoreductases_BP"/>
</dbReference>
<evidence type="ECO:0000256" key="2">
    <source>
        <dbReference type="ARBA" id="ARBA00023002"/>
    </source>
</evidence>
<dbReference type="GO" id="GO:0016491">
    <property type="term" value="F:oxidoreductase activity"/>
    <property type="evidence" value="ECO:0007669"/>
    <property type="project" value="UniProtKB-KW"/>
</dbReference>
<feature type="domain" description="FAD-binding PCMH-type" evidence="4">
    <location>
        <begin position="155"/>
        <end position="334"/>
    </location>
</feature>
<dbReference type="PANTHER" id="PTHR13878:SF91">
    <property type="entry name" value="FAD BINDING DOMAIN PROTEIN (AFU_ORTHOLOGUE AFUA_6G12070)-RELATED"/>
    <property type="match status" value="1"/>
</dbReference>
<dbReference type="Pfam" id="PF08031">
    <property type="entry name" value="BBE"/>
    <property type="match status" value="1"/>
</dbReference>
<dbReference type="InterPro" id="IPR012951">
    <property type="entry name" value="BBE"/>
</dbReference>
<dbReference type="PANTHER" id="PTHR13878">
    <property type="entry name" value="GULONOLACTONE OXIDASE"/>
    <property type="match status" value="1"/>
</dbReference>
<keyword evidence="6" id="KW-1185">Reference proteome</keyword>
<reference evidence="5 6" key="1">
    <citation type="submission" date="2019-09" db="EMBL/GenBank/DDBJ databases">
        <title>Draft genome of the ectomycorrhizal ascomycete Sphaerosporella brunnea.</title>
        <authorList>
            <consortium name="DOE Joint Genome Institute"/>
            <person name="Benucci G.M."/>
            <person name="Marozzi G."/>
            <person name="Antonielli L."/>
            <person name="Sanchez S."/>
            <person name="Marco P."/>
            <person name="Wang X."/>
            <person name="Falini L.B."/>
            <person name="Barry K."/>
            <person name="Haridas S."/>
            <person name="Lipzen A."/>
            <person name="Labutti K."/>
            <person name="Grigoriev I.V."/>
            <person name="Murat C."/>
            <person name="Martin F."/>
            <person name="Albertini E."/>
            <person name="Donnini D."/>
            <person name="Bonito G."/>
        </authorList>
    </citation>
    <scope>NUCLEOTIDE SEQUENCE [LARGE SCALE GENOMIC DNA]</scope>
    <source>
        <strain evidence="5 6">Sb_GMNB300</strain>
    </source>
</reference>
<dbReference type="GO" id="GO:0071949">
    <property type="term" value="F:FAD binding"/>
    <property type="evidence" value="ECO:0007669"/>
    <property type="project" value="InterPro"/>
</dbReference>
<evidence type="ECO:0000256" key="3">
    <source>
        <dbReference type="SAM" id="SignalP"/>
    </source>
</evidence>
<evidence type="ECO:0000256" key="1">
    <source>
        <dbReference type="ARBA" id="ARBA00005466"/>
    </source>
</evidence>
<comment type="similarity">
    <text evidence="1">Belongs to the oxygen-dependent FAD-linked oxidoreductase family.</text>
</comment>
<evidence type="ECO:0000259" key="4">
    <source>
        <dbReference type="PROSITE" id="PS51387"/>
    </source>
</evidence>
<name>A0A5J5F403_9PEZI</name>
<dbReference type="SUPFAM" id="SSF56176">
    <property type="entry name" value="FAD-binding/transporter-associated domain-like"/>
    <property type="match status" value="1"/>
</dbReference>
<dbReference type="InterPro" id="IPR006094">
    <property type="entry name" value="Oxid_FAD_bind_N"/>
</dbReference>